<feature type="compositionally biased region" description="Basic and acidic residues" evidence="6">
    <location>
        <begin position="344"/>
        <end position="357"/>
    </location>
</feature>
<proteinExistence type="inferred from homology"/>
<feature type="compositionally biased region" description="Low complexity" evidence="6">
    <location>
        <begin position="1568"/>
        <end position="1584"/>
    </location>
</feature>
<gene>
    <name evidence="8" type="ORF">LCER1_G006486</name>
</gene>
<feature type="region of interest" description="Disordered" evidence="6">
    <location>
        <begin position="23"/>
        <end position="390"/>
    </location>
</feature>
<evidence type="ECO:0000313" key="8">
    <source>
        <dbReference type="EMBL" id="TVY52293.1"/>
    </source>
</evidence>
<evidence type="ECO:0000313" key="9">
    <source>
        <dbReference type="Proteomes" id="UP000481288"/>
    </source>
</evidence>
<feature type="compositionally biased region" description="Low complexity" evidence="6">
    <location>
        <begin position="1390"/>
        <end position="1404"/>
    </location>
</feature>
<feature type="compositionally biased region" description="Basic and acidic residues" evidence="6">
    <location>
        <begin position="1050"/>
        <end position="1060"/>
    </location>
</feature>
<feature type="compositionally biased region" description="Polar residues" evidence="6">
    <location>
        <begin position="1061"/>
        <end position="1072"/>
    </location>
</feature>
<comment type="caution">
    <text evidence="8">The sequence shown here is derived from an EMBL/GenBank/DDBJ whole genome shotgun (WGS) entry which is preliminary data.</text>
</comment>
<dbReference type="GO" id="GO:0000932">
    <property type="term" value="C:P-body"/>
    <property type="evidence" value="ECO:0007669"/>
    <property type="project" value="UniProtKB-SubCell"/>
</dbReference>
<dbReference type="SUPFAM" id="SSF50978">
    <property type="entry name" value="WD40 repeat-like"/>
    <property type="match status" value="1"/>
</dbReference>
<feature type="compositionally biased region" description="Low complexity" evidence="6">
    <location>
        <begin position="1085"/>
        <end position="1104"/>
    </location>
</feature>
<dbReference type="PANTHER" id="PTHR15598:SF5">
    <property type="entry name" value="ENHANCER OF MRNA-DECAPPING PROTEIN 4"/>
    <property type="match status" value="1"/>
</dbReference>
<organism evidence="8 9">
    <name type="scientific">Lachnellula cervina</name>
    <dbReference type="NCBI Taxonomy" id="1316786"/>
    <lineage>
        <taxon>Eukaryota</taxon>
        <taxon>Fungi</taxon>
        <taxon>Dikarya</taxon>
        <taxon>Ascomycota</taxon>
        <taxon>Pezizomycotina</taxon>
        <taxon>Leotiomycetes</taxon>
        <taxon>Helotiales</taxon>
        <taxon>Lachnaceae</taxon>
        <taxon>Lachnellula</taxon>
    </lineage>
</organism>
<dbReference type="InterPro" id="IPR045152">
    <property type="entry name" value="EDC4-like"/>
</dbReference>
<feature type="region of interest" description="Disordered" evidence="6">
    <location>
        <begin position="1563"/>
        <end position="1584"/>
    </location>
</feature>
<feature type="compositionally biased region" description="Polar residues" evidence="6">
    <location>
        <begin position="197"/>
        <end position="210"/>
    </location>
</feature>
<evidence type="ECO:0000256" key="4">
    <source>
        <dbReference type="ARBA" id="ARBA00022574"/>
    </source>
</evidence>
<dbReference type="EMBL" id="QGMG01000639">
    <property type="protein sequence ID" value="TVY52293.1"/>
    <property type="molecule type" value="Genomic_DNA"/>
</dbReference>
<feature type="compositionally biased region" description="Polar residues" evidence="6">
    <location>
        <begin position="102"/>
        <end position="129"/>
    </location>
</feature>
<keyword evidence="4" id="KW-0853">WD repeat</keyword>
<comment type="similarity">
    <text evidence="2">Belongs to the WD repeat EDC4 family.</text>
</comment>
<feature type="region of interest" description="Disordered" evidence="6">
    <location>
        <begin position="1379"/>
        <end position="1404"/>
    </location>
</feature>
<dbReference type="InterPro" id="IPR015943">
    <property type="entry name" value="WD40/YVTN_repeat-like_dom_sf"/>
</dbReference>
<evidence type="ECO:0000259" key="7">
    <source>
        <dbReference type="Pfam" id="PF24106"/>
    </source>
</evidence>
<feature type="compositionally biased region" description="Basic and acidic residues" evidence="6">
    <location>
        <begin position="1379"/>
        <end position="1389"/>
    </location>
</feature>
<evidence type="ECO:0000256" key="1">
    <source>
        <dbReference type="ARBA" id="ARBA00004201"/>
    </source>
</evidence>
<dbReference type="FunFam" id="2.130.10.10:FF:000817">
    <property type="entry name" value="WGS project CABT00000000 data, contig 2.15"/>
    <property type="match status" value="1"/>
</dbReference>
<accession>A0A7D8Z4E6</accession>
<evidence type="ECO:0000256" key="5">
    <source>
        <dbReference type="ARBA" id="ARBA00022737"/>
    </source>
</evidence>
<keyword evidence="5" id="KW-0677">Repeat</keyword>
<comment type="subcellular location">
    <subcellularLocation>
        <location evidence="1">Cytoplasm</location>
        <location evidence="1">P-body</location>
    </subcellularLocation>
</comment>
<dbReference type="InterPro" id="IPR036322">
    <property type="entry name" value="WD40_repeat_dom_sf"/>
</dbReference>
<dbReference type="Gene3D" id="2.130.10.10">
    <property type="entry name" value="YVTN repeat-like/Quinoprotein amine dehydrogenase"/>
    <property type="match status" value="1"/>
</dbReference>
<feature type="compositionally biased region" description="Polar residues" evidence="6">
    <location>
        <begin position="310"/>
        <end position="324"/>
    </location>
</feature>
<feature type="compositionally biased region" description="Basic and acidic residues" evidence="6">
    <location>
        <begin position="1029"/>
        <end position="1043"/>
    </location>
</feature>
<evidence type="ECO:0000256" key="3">
    <source>
        <dbReference type="ARBA" id="ARBA00022490"/>
    </source>
</evidence>
<dbReference type="InterPro" id="IPR055393">
    <property type="entry name" value="Beta-prop_EDC4L"/>
</dbReference>
<dbReference type="Pfam" id="PF24106">
    <property type="entry name" value="Beta-prop_EDC4L"/>
    <property type="match status" value="1"/>
</dbReference>
<evidence type="ECO:0000256" key="2">
    <source>
        <dbReference type="ARBA" id="ARBA00009639"/>
    </source>
</evidence>
<sequence length="1584" mass="171576">MSGYPGSGGEGTGLDSLLAQLRQQQTKQPNLEPSYSYYNNNPNAFYGQPPHHQQPHGYQQPSVSSPLPTPPAPGAQSQPHHSSGIMSPVEPPLQRIPAASGGASNADRTSNLLNLLKFSQPSSAGSHNQAGPIGTPLPPSREPSMGGRSNFGGSDVHGQVSASSNGRGGSDLLAALMGSQQAKPAQQPVPSFATAPQIAQSSFGAASTSPERADTQAYLLSLLNKPKPPQSDNSPQLKPVKVLTPPSKGTSEGDVGELTQTLQDVSLDWSNMKTAATESDPSHAKENARQPTPKSGPGLFTYVNPFEQLAASSPRNRTPKSSTPGLAAASAPTPAMQILKHPRHESPENKRRLDERSGISSPAHTKRKLETSSQQSSAPPTPLPDGRTPLEALIGIGAAGNKETVQDALSGVGNQVDKQVQEAIARAERDESQATIEQDLSDMLDATTEKEFEAAAQDAAKLIHEELKKQENEGALDSLPTPIAEEVRDIIGDAAHGHIVDSWESADAEDSPIKEEEENIVKVYNFPMKPWISITIKSTEETRPVFPEDSVMDIARLKKEFDQIDRTLCTASPNFIVYGMSKNGGVRIIRQTDGKDARIFTETHDRIFSVVTSSAPADLKESIISTGISGTVYWTMIKDGEGDHLDDPNPEMYGFALPPITTQDTESPGGLLKTRARKSAAHPDFFAVGRGKYIHIIWPSVILKKSYLKNGKNRTVDIEKYLGQLSLKINTGKAGKDFTFSEDDTIIVSLDKAGRVKFWDVRSLTSLDILSNPSQSAHVEVKEPVTTFITTSAYEKAWPTSVLFVDKLRPYQRGGALRYVIVGMKQNHTLQLWDLALGKPVQEIHLPHSKESDAVCSVVYHAATGMIVVGHPTRNSIYFLHLSAPKYNLPRGVTQAEYMERLNADDPTVPKPDSTAVISGMREYSFADKGNLRSLDILQNPTTPPVDGEPVTLFELYAMHSKGVTCLLIKQADLGWTSDSKVLYPVIADKAGVISIEVLKDIPTTIVPEVSQPVAAQTSLPTRIVPRPAPKETAKETPKKPSHAEASSSKVEDKAEKKESTTFNGGSAQPSVSEKSEKKKRRKAGSSSETTTPGPSTTQPAQSSKTIVLDPSSHSRNGNASKSVNNVANAASAINEPGAVGSQNLSDGAIKSIETRITAEVKKALGTSFDSLYQTIADDRRTQAAVSDAKQDAMLRLVSSTLSENIEVTLGRIISSSIQTSVLPAISDVTVNAVNEQVGTNLNSHLTQSLPKELKKSLPDAIGRALQQPQLLKLMSDSLAKSVSFQVEEQFAMLLQDVVTPAFTNLAIATSQKVANDVQRQAAQQIDTIERERQADNAKIGQLTQLVTSLTETISSMAAAQTEFQGQFLRLQNQAAADRRARQAEESRDSASNTSNTGGNVSNALVRPVVEKTPEELEYEEMFESIKGAMDAGLYESAVIQWLQTRREQEFFANYFSGFNPAFIRHLTPLLLLSLGATISIEMNDALLDQRIGWLEMVLTSFYEQSNNLEDQVRELIPKIMGIYIQRLEHLFMRISNVSAHDPTLKRLSTMVALANRINGEHGRDPNAMASPAASMMSHARQFS</sequence>
<feature type="compositionally biased region" description="Low complexity" evidence="6">
    <location>
        <begin position="33"/>
        <end position="61"/>
    </location>
</feature>
<keyword evidence="9" id="KW-1185">Reference proteome</keyword>
<feature type="domain" description="EDC4-like protein pdc1 beta-propeller" evidence="7">
    <location>
        <begin position="543"/>
        <end position="881"/>
    </location>
</feature>
<dbReference type="GO" id="GO:0031087">
    <property type="term" value="P:deadenylation-independent decapping of nuclear-transcribed mRNA"/>
    <property type="evidence" value="ECO:0007669"/>
    <property type="project" value="InterPro"/>
</dbReference>
<dbReference type="PANTHER" id="PTHR15598">
    <property type="entry name" value="ENHANCER OF MRNA-DECAPPING PROTEIN 4"/>
    <property type="match status" value="1"/>
</dbReference>
<feature type="compositionally biased region" description="Polar residues" evidence="6">
    <location>
        <begin position="258"/>
        <end position="279"/>
    </location>
</feature>
<feature type="region of interest" description="Disordered" evidence="6">
    <location>
        <begin position="1018"/>
        <end position="1122"/>
    </location>
</feature>
<evidence type="ECO:0000256" key="6">
    <source>
        <dbReference type="SAM" id="MobiDB-lite"/>
    </source>
</evidence>
<keyword evidence="3" id="KW-0963">Cytoplasm</keyword>
<feature type="compositionally biased region" description="Polar residues" evidence="6">
    <location>
        <begin position="75"/>
        <end position="85"/>
    </location>
</feature>
<dbReference type="Proteomes" id="UP000481288">
    <property type="component" value="Unassembled WGS sequence"/>
</dbReference>
<reference evidence="8 9" key="1">
    <citation type="submission" date="2018-05" db="EMBL/GenBank/DDBJ databases">
        <title>Whole genome sequencing for identification of molecular markers to develop diagnostic detection tools for the regulated plant pathogen Lachnellula willkommii.</title>
        <authorList>
            <person name="Giroux E."/>
            <person name="Bilodeau G."/>
        </authorList>
    </citation>
    <scope>NUCLEOTIDE SEQUENCE [LARGE SCALE GENOMIC DNA]</scope>
    <source>
        <strain evidence="8 9">CBS 625.97</strain>
    </source>
</reference>
<name>A0A7D8Z4E6_9HELO</name>
<dbReference type="OrthoDB" id="21128at2759"/>
<protein>
    <recommendedName>
        <fullName evidence="7">EDC4-like protein pdc1 beta-propeller domain-containing protein</fullName>
    </recommendedName>
</protein>